<keyword evidence="8" id="KW-1185">Reference proteome</keyword>
<evidence type="ECO:0000256" key="2">
    <source>
        <dbReference type="ARBA" id="ARBA00022475"/>
    </source>
</evidence>
<dbReference type="RefSeq" id="WP_301163088.1">
    <property type="nucleotide sequence ID" value="NZ_JAUHTB010000025.1"/>
</dbReference>
<evidence type="ECO:0000313" key="8">
    <source>
        <dbReference type="Proteomes" id="UP001172702"/>
    </source>
</evidence>
<evidence type="ECO:0000256" key="6">
    <source>
        <dbReference type="SAM" id="Phobius"/>
    </source>
</evidence>
<comment type="caution">
    <text evidence="7">The sequence shown here is derived from an EMBL/GenBank/DDBJ whole genome shotgun (WGS) entry which is preliminary data.</text>
</comment>
<feature type="transmembrane region" description="Helical" evidence="6">
    <location>
        <begin position="44"/>
        <end position="66"/>
    </location>
</feature>
<feature type="transmembrane region" description="Helical" evidence="6">
    <location>
        <begin position="12"/>
        <end position="32"/>
    </location>
</feature>
<evidence type="ECO:0000256" key="3">
    <source>
        <dbReference type="ARBA" id="ARBA00022692"/>
    </source>
</evidence>
<sequence length="414" mass="44115">MRNIGDFGRRILTLSSGTAIAQIVTLAGLPLLSRLYAPEDFGVLALFSAPTLILSAIMNLCLEKAILLPEQDRDAATLVWFCKILTLTVAVVAGLIVGALFVAGLPAVWVGAIGISVLLLPLASSGAAIFALLSSKCIRADQFRPLANATIVKAAVLLVSQLTLGLMGLGSAGLIIGFVIGQWAGNTMLASVGQSAVRPQRALREAFRLLSRYRSFPLYSVPATLANTSATHLIALLVGASMGSATLGLFSMTQRVLALPSTLISAAISNVFLRELAANRRAGRSSRRLFDRVILRASATSAVIFGSIGFLGPELFSLALGPEWREAGTYASLLAPMYFFRFIQSCIATTTIAFERQRFALGSQLFYLSAALFSFAASQFCSDRMIAFLVIFMLTGSAHSLTVTFLMRRMTKGA</sequence>
<evidence type="ECO:0000256" key="4">
    <source>
        <dbReference type="ARBA" id="ARBA00022989"/>
    </source>
</evidence>
<feature type="transmembrane region" description="Helical" evidence="6">
    <location>
        <begin position="386"/>
        <end position="407"/>
    </location>
</feature>
<dbReference type="InterPro" id="IPR050833">
    <property type="entry name" value="Poly_Biosynth_Transport"/>
</dbReference>
<comment type="subcellular location">
    <subcellularLocation>
        <location evidence="1">Cell membrane</location>
        <topology evidence="1">Multi-pass membrane protein</topology>
    </subcellularLocation>
</comment>
<dbReference type="Pfam" id="PF13440">
    <property type="entry name" value="Polysacc_synt_3"/>
    <property type="match status" value="1"/>
</dbReference>
<feature type="transmembrane region" description="Helical" evidence="6">
    <location>
        <begin position="361"/>
        <end position="380"/>
    </location>
</feature>
<gene>
    <name evidence="7" type="ORF">QYF62_15755</name>
</gene>
<feature type="transmembrane region" description="Helical" evidence="6">
    <location>
        <begin position="108"/>
        <end position="133"/>
    </location>
</feature>
<dbReference type="EMBL" id="JAUHTB010000025">
    <property type="protein sequence ID" value="MDN4507498.1"/>
    <property type="molecule type" value="Genomic_DNA"/>
</dbReference>
<accession>A0ABT8H4Y1</accession>
<feature type="transmembrane region" description="Helical" evidence="6">
    <location>
        <begin position="145"/>
        <end position="169"/>
    </location>
</feature>
<dbReference type="PANTHER" id="PTHR30250">
    <property type="entry name" value="PST FAMILY PREDICTED COLANIC ACID TRANSPORTER"/>
    <property type="match status" value="1"/>
</dbReference>
<organism evidence="7 8">
    <name type="scientific">Dietzia maris</name>
    <dbReference type="NCBI Taxonomy" id="37915"/>
    <lineage>
        <taxon>Bacteria</taxon>
        <taxon>Bacillati</taxon>
        <taxon>Actinomycetota</taxon>
        <taxon>Actinomycetes</taxon>
        <taxon>Mycobacteriales</taxon>
        <taxon>Dietziaceae</taxon>
        <taxon>Dietzia</taxon>
    </lineage>
</organism>
<protein>
    <submittedName>
        <fullName evidence="7">Oligosaccharide flippase family protein</fullName>
    </submittedName>
</protein>
<name>A0ABT8H4Y1_9ACTN</name>
<keyword evidence="3 6" id="KW-0812">Transmembrane</keyword>
<evidence type="ECO:0000313" key="7">
    <source>
        <dbReference type="EMBL" id="MDN4507498.1"/>
    </source>
</evidence>
<feature type="transmembrane region" description="Helical" evidence="6">
    <location>
        <begin position="78"/>
        <end position="102"/>
    </location>
</feature>
<feature type="transmembrane region" description="Helical" evidence="6">
    <location>
        <begin position="293"/>
        <end position="313"/>
    </location>
</feature>
<keyword evidence="2" id="KW-1003">Cell membrane</keyword>
<keyword evidence="5 6" id="KW-0472">Membrane</keyword>
<feature type="transmembrane region" description="Helical" evidence="6">
    <location>
        <begin position="252"/>
        <end position="273"/>
    </location>
</feature>
<feature type="transmembrane region" description="Helical" evidence="6">
    <location>
        <begin position="333"/>
        <end position="354"/>
    </location>
</feature>
<keyword evidence="4 6" id="KW-1133">Transmembrane helix</keyword>
<dbReference type="PANTHER" id="PTHR30250:SF11">
    <property type="entry name" value="O-ANTIGEN TRANSPORTER-RELATED"/>
    <property type="match status" value="1"/>
</dbReference>
<proteinExistence type="predicted"/>
<evidence type="ECO:0000256" key="1">
    <source>
        <dbReference type="ARBA" id="ARBA00004651"/>
    </source>
</evidence>
<evidence type="ECO:0000256" key="5">
    <source>
        <dbReference type="ARBA" id="ARBA00023136"/>
    </source>
</evidence>
<dbReference type="Proteomes" id="UP001172702">
    <property type="component" value="Unassembled WGS sequence"/>
</dbReference>
<reference evidence="7 8" key="1">
    <citation type="submission" date="2023-07" db="EMBL/GenBank/DDBJ databases">
        <title>Strategy for survival of the halotoleranting strain Dietzia MX2 from the Yakshinskoe mineral salts deposit.</title>
        <authorList>
            <person name="Kharitonova M.A."/>
            <person name="Kupriyanova-Ashina F.G."/>
            <person name="Shakirov T.R."/>
            <person name="Vafina M.S."/>
            <person name="Ilinskaya O.N."/>
        </authorList>
    </citation>
    <scope>NUCLEOTIDE SEQUENCE [LARGE SCALE GENOMIC DNA]</scope>
    <source>
        <strain evidence="7 8">MX2</strain>
    </source>
</reference>